<name>A0A8F5ZF98_METHU</name>
<dbReference type="OrthoDB" id="56871at2157"/>
<accession>A0A8F5ZF98</accession>
<feature type="transmembrane region" description="Helical" evidence="1">
    <location>
        <begin position="7"/>
        <end position="30"/>
    </location>
</feature>
<keyword evidence="1" id="KW-1133">Transmembrane helix</keyword>
<protein>
    <submittedName>
        <fullName evidence="2">Uncharacterized protein</fullName>
    </submittedName>
</protein>
<feature type="transmembrane region" description="Helical" evidence="1">
    <location>
        <begin position="74"/>
        <end position="93"/>
    </location>
</feature>
<keyword evidence="1" id="KW-0472">Membrane</keyword>
<evidence type="ECO:0000313" key="2">
    <source>
        <dbReference type="EMBL" id="QXO95275.1"/>
    </source>
</evidence>
<gene>
    <name evidence="2" type="ORF">KSK55_02345</name>
</gene>
<dbReference type="AlphaFoldDB" id="A0A8F5ZF98"/>
<proteinExistence type="predicted"/>
<dbReference type="Proteomes" id="UP000694228">
    <property type="component" value="Chromosome"/>
</dbReference>
<dbReference type="EMBL" id="CP077107">
    <property type="protein sequence ID" value="QXO95275.1"/>
    <property type="molecule type" value="Genomic_DNA"/>
</dbReference>
<organism evidence="2 3">
    <name type="scientific">Methanospirillum hungatei</name>
    <dbReference type="NCBI Taxonomy" id="2203"/>
    <lineage>
        <taxon>Archaea</taxon>
        <taxon>Methanobacteriati</taxon>
        <taxon>Methanobacteriota</taxon>
        <taxon>Stenosarchaea group</taxon>
        <taxon>Methanomicrobia</taxon>
        <taxon>Methanomicrobiales</taxon>
        <taxon>Methanospirillaceae</taxon>
        <taxon>Methanospirillum</taxon>
    </lineage>
</organism>
<reference evidence="2 3" key="1">
    <citation type="submission" date="2021-06" db="EMBL/GenBank/DDBJ databases">
        <title>Complete genome sequence of the secondary alcohol utilizing methanogen Methanospirillum hungatei strain GP1.</title>
        <authorList>
            <person name="Day L.A."/>
            <person name="Costa K.C."/>
        </authorList>
    </citation>
    <scope>NUCLEOTIDE SEQUENCE [LARGE SCALE GENOMIC DNA]</scope>
    <source>
        <strain evidence="2 3">GP1</strain>
    </source>
</reference>
<sequence>MISNRTWLILFAISLCCSSFLLFIIHYEIFHDFHHIFIYTIHDLAFLPIEVLLVTLILHQMLERRAMKNKLNKLNMVIGVFFSEIGTPLLRFFSDHDTDRAKKIAYFSLLRTWDDTLYQKKIKELKLIPCSVHVTCSDLILVKKTLTEKEDLLVRMLENPVLLEHELFTEVLQAVFHLTEELKRRGECSDLPDSDLNHVSGDMTRSYTLMIPIWLSYLKYLKNNYPYLYSLAVRTNPFTETEDVIVRE</sequence>
<evidence type="ECO:0000313" key="3">
    <source>
        <dbReference type="Proteomes" id="UP000694228"/>
    </source>
</evidence>
<keyword evidence="1" id="KW-0812">Transmembrane</keyword>
<evidence type="ECO:0000256" key="1">
    <source>
        <dbReference type="SAM" id="Phobius"/>
    </source>
</evidence>
<feature type="transmembrane region" description="Helical" evidence="1">
    <location>
        <begin position="36"/>
        <end position="62"/>
    </location>
</feature>